<evidence type="ECO:0000256" key="1">
    <source>
        <dbReference type="SAM" id="MobiDB-lite"/>
    </source>
</evidence>
<organism evidence="2 3">
    <name type="scientific">Neolewinella aurantiaca</name>
    <dbReference type="NCBI Taxonomy" id="2602767"/>
    <lineage>
        <taxon>Bacteria</taxon>
        <taxon>Pseudomonadati</taxon>
        <taxon>Bacteroidota</taxon>
        <taxon>Saprospiria</taxon>
        <taxon>Saprospirales</taxon>
        <taxon>Lewinellaceae</taxon>
        <taxon>Neolewinella</taxon>
    </lineage>
</organism>
<reference evidence="2 3" key="1">
    <citation type="submission" date="2019-08" db="EMBL/GenBank/DDBJ databases">
        <title>Lewinella sp. strain SSH13 Genome sequencing and assembly.</title>
        <authorList>
            <person name="Kim I."/>
        </authorList>
    </citation>
    <scope>NUCLEOTIDE SEQUENCE [LARGE SCALE GENOMIC DNA]</scope>
    <source>
        <strain evidence="2 3">SSH13</strain>
    </source>
</reference>
<keyword evidence="3" id="KW-1185">Reference proteome</keyword>
<name>A0A5C7FUG5_9BACT</name>
<evidence type="ECO:0000313" key="3">
    <source>
        <dbReference type="Proteomes" id="UP000321907"/>
    </source>
</evidence>
<evidence type="ECO:0000313" key="2">
    <source>
        <dbReference type="EMBL" id="TXF89061.1"/>
    </source>
</evidence>
<accession>A0A5C7FUG5</accession>
<proteinExistence type="predicted"/>
<dbReference type="RefSeq" id="WP_147931047.1">
    <property type="nucleotide sequence ID" value="NZ_VOXD01000017.1"/>
</dbReference>
<comment type="caution">
    <text evidence="2">The sequence shown here is derived from an EMBL/GenBank/DDBJ whole genome shotgun (WGS) entry which is preliminary data.</text>
</comment>
<protein>
    <submittedName>
        <fullName evidence="2">Uncharacterized protein</fullName>
    </submittedName>
</protein>
<gene>
    <name evidence="2" type="ORF">FUA23_12300</name>
</gene>
<dbReference type="Proteomes" id="UP000321907">
    <property type="component" value="Unassembled WGS sequence"/>
</dbReference>
<sequence>MCLFGRTPSGVSHAGEKRAIIFAFLFGLFLLSLGNLSAERVSPKSLLANFYHEQYGTATPEQRSQYLHRISEQGGEAPMVFFTRPLVSLDTYLAEESGSESEPRDLAMLSAFSLSAAPRAKAVGKQSLIPPTTSVVNGGSDVSVRAVPLNDVIGYPTLNELQLCVGSDTLAFLVYTTSDVPLTDVGIVARLGGGLEYGGFVTSDVSGSVVLTSAGNPLAPRFNIPTLTQDDPVLVYMGISTNCTSLAGDYSMLTEFNYNYTDPNTSVTSRCSDEYSFSREIFKSAALAPIVNINNQPAELNFTNLDQERCHTLNISQDGINAKMDSLRFTVDSLDLSILSVAGITVNSMPLTDYDYDAGTSRLAANISNSFFMANGNPGPADDFFDEDETLTVEICYTIPTCTNEALPNLIYGVDQVCQGVVCTGVGDRVDGTMEFNPNFGVTATANVTLLDGAEVCGQDARLQIQFQSNNNDPERGLYENIVLKLNSCDSNFLIVQDILVNGNSLPSSAIGYSTGNQISIDFTGLTADPDGAGGIDDVDGDLFYDDLPGDQSINIEVLLAVQCPDVLQGCVASSCQISSVRIEGERYCGTSFAQSANITNSPVVGYESTAGFTFYRDAAEGTLPNLTNGYNFGQIGYIGGVDDTPSSVDMEFTYNFMPTNFATCGGTHIFQFAVSSEERIAFDMEFDNIEIGDTNTMVFTPIAAGNITVVDDPALSTRYLRVEIPNPLPNTDITMRWVSTLDTSYCRPPIYFGGAASIIEQCPAGCDCQLPKACGEVVMFVDPQDVGCTCDIMGEVNLSRASLGYTDKSLDTKVDPATISPNDMLRFLPGDTMVVRAEYEVLNAVPLNIANSILRFDVRHETTGGVNNMNRVRSLWNGQLARVQTITVDRPGTGQNWDVSTLVCNDEGDNNGTNAGLYIWANSPSDTVAIHPGLPTPPGQDSWFWVNANHGDDRRDGNYLIVDFTDNNNAYRGSGASNDDCLNPLRDMIGGFEDGDVVTVVWEVPVIANPGFDPTAGTELQPSIIPVGTAFSRQNITTPNTRISDNCQSNALYSFWEPEIVGNSQITYEPCGAVIEHVFKIPNPPPGWFANEFRPIIGLENLASTVPPPFVYAGGAEWEDITGATFPVEPDSTLNGMTEFTAGGVTYYSPGQSNSQLYFSDAEEQDGTAGGYRQVDGIDPNLSIDQGDNDFTRIGGTFRPLSVGLDQVDSLIFRIPISQVCSDDVDDSGLELLYYASYLTLPEYNNPSGPFLCNNNNNANAAYYWNDGVPCSGAYFDFGSRDTANVHRFPARNGIDYLSSGTIVTLPSLTSSISMSLLGDEPAGNEVNRFTLMAGGGATPLPDVVVAISVPSTVELIDVVDVNSGASLTATPVAITTDSTIYSVLVTNSMAPGTDIPIDIFTELLLCPSQLLDPLSVPVPRVCLSATAGGCVDAEVSAIISGGAGACRSTSICYEYVGDASDIQLEMEVVPEVATLCDEIIYYTRIKNVRNGILFNPSLEVLFPPGVTPVAGSWEYAYPGADDFDNLTWETITTPPDNPFGTYHRFDDVGDFVVQIDTAGLPGISAPNDGNELAVRVTVVTNCEDFVSGRRAFSRTISYDGCGQDVRALDYSETYIVPEANPVNFPRFLVVADPVDVNCGVTADTLAFTALALQGAGETENATMCITLPEDLTYSGTLNFVAPTGFVPANLTSTTEGTETQVCFDIPDGIGIGQFLEVYMLVDVSSDATCGELEIGTDISSVVMDVPCSTGPDCDINVNNSLNNELYINIVPPLETVELEASVACDSDPDNVTYDYNIEVANFGDDLNTTATISLYRDIDDNGQLDDYDPLLDTDMQALVVTTDEMATLSGTLSAANEISCPAILVVDYGSGCGCDRETLPIQNPEPTFVVELDGPVYLCPGDELVLDVCSDFELALSPVAGGTITMSGNTATIAINDGFGETEPVILGVTGGAGSCPIASNLNIYQLPDLEIGPYASTAVCLDGVTQLDMMLPTEWEDGADISWSPTTYLSDPTSPTPEIENPAAPLTYTITASFNDGECSTEAEFPISVIDFQAEIAVMETAICKTASLMLASLDASINPSELGGYWQTDGDGTFNDTDADADPSTGDFPSSTTYTPGPEDLENLSFTLTLRTDDPSLIVGPSACAIGVDELQIIVLLVDCGSFPWDGGN</sequence>
<dbReference type="OrthoDB" id="9805017at2"/>
<dbReference type="EMBL" id="VOXD01000017">
    <property type="protein sequence ID" value="TXF89061.1"/>
    <property type="molecule type" value="Genomic_DNA"/>
</dbReference>
<feature type="region of interest" description="Disordered" evidence="1">
    <location>
        <begin position="2091"/>
        <end position="2120"/>
    </location>
</feature>